<evidence type="ECO:0000259" key="7">
    <source>
        <dbReference type="PROSITE" id="PS50104"/>
    </source>
</evidence>
<dbReference type="InterPro" id="IPR039417">
    <property type="entry name" value="Peptidase_C1A_papain-like"/>
</dbReference>
<dbReference type="AlphaFoldDB" id="A0A815ABI5"/>
<dbReference type="Gene3D" id="3.90.70.10">
    <property type="entry name" value="Cysteine proteinases"/>
    <property type="match status" value="1"/>
</dbReference>
<dbReference type="InterPro" id="IPR000668">
    <property type="entry name" value="Peptidase_C1A_C"/>
</dbReference>
<dbReference type="EMBL" id="CAJNOT010001841">
    <property type="protein sequence ID" value="CAF1255145.1"/>
    <property type="molecule type" value="Genomic_DNA"/>
</dbReference>
<feature type="domain" description="TIR" evidence="7">
    <location>
        <begin position="497"/>
        <end position="620"/>
    </location>
</feature>
<dbReference type="InterPro" id="IPR000157">
    <property type="entry name" value="TIR_dom"/>
</dbReference>
<dbReference type="Proteomes" id="UP000663864">
    <property type="component" value="Unassembled WGS sequence"/>
</dbReference>
<protein>
    <recommendedName>
        <fullName evidence="7">TIR domain-containing protein</fullName>
    </recommendedName>
</protein>
<keyword evidence="6" id="KW-1015">Disulfide bond</keyword>
<keyword evidence="4" id="KW-0788">Thiol protease</keyword>
<reference evidence="8" key="1">
    <citation type="submission" date="2021-02" db="EMBL/GenBank/DDBJ databases">
        <authorList>
            <person name="Nowell W R."/>
        </authorList>
    </citation>
    <scope>NUCLEOTIDE SEQUENCE</scope>
</reference>
<proteinExistence type="inferred from homology"/>
<dbReference type="InterPro" id="IPR013128">
    <property type="entry name" value="Peptidase_C1A"/>
</dbReference>
<evidence type="ECO:0000256" key="4">
    <source>
        <dbReference type="ARBA" id="ARBA00022807"/>
    </source>
</evidence>
<dbReference type="Pfam" id="PF13676">
    <property type="entry name" value="TIR_2"/>
    <property type="match status" value="1"/>
</dbReference>
<accession>A0A815ABI5</accession>
<gene>
    <name evidence="8" type="ORF">ZHD862_LOCUS25600</name>
</gene>
<dbReference type="GO" id="GO:0006508">
    <property type="term" value="P:proteolysis"/>
    <property type="evidence" value="ECO:0007669"/>
    <property type="project" value="UniProtKB-KW"/>
</dbReference>
<sequence length="933" mass="108180">MEENLEELVATLAISLPSTNVLYKITSILEEQTSQSIILFVFESLQTLCIIERWAWQVLSKDFREWIDEKSYIDLFHALHSFNIKLLSNHDEIEFNIKTSLLIPSNTDWVDGILDQIKSSNDTFLTIVSMWFDIISYLAHECSEIRGTSTIIYINNRLARDFLMTNEYQIYLKQLQKPHSSEILFTPKQLFYLKTCSFSLHVYLCSKLQQFPFTGEQIVKFLADNYLQMILIQSYIVDSWSKESLSCIAHLIALICSCCWWSDEKPKYIKMLLASNDLMYDHILALIHIVSYQPFHQCISAQWYNDETLLIDAILVFLYGTLEIEDVRCFISSQTNLFATLLVIAQVSPYDRICICAYGFLAEILTDEQMKELKITENISGFFFNILEQAWKDPTKRCFLSLSKNDTIQSTTANSNKIPLLIDLCDEYPMTFDILWALSFNSSIQQQLQSNQLFMMKLAQIEHDSSDESMRKIVNGILWNLNSNHEEYAVLKNHDNTTFDIMISYSHKDEQICKQLYDELVRAGYRVWIDFDHMHGNVMDAMAQAIEQSRMIIICMSEHYRRSNYCRAEAQYAFQRQLKMVPILLQKYYKPDGWLSFLTAQLLYIDFTKHDFSHAIAISSTLSSLEESWTLFKRIYNKQYNSIDDEQARRSIWEKNVEMIQRHNLEADLGIHTYTMKVNQFADLTFEEFVKKMNTLKINDQKRENKKFSIPSNIVLPSSVDWRTKGYVTPVKNQGHCGSCWAFSTTGSLEGQHAKISRNLVSLSEQQLVDCSTKYGNDGCEGRLIDPSFQYIKDNNGIDSEDSYPYEAKDSNCRFNIKNVVTNVTGFVDIKFQSEIDLQYALATVSPIAVAIDANHDSFRFYSSGVYSEATCSTTLLDFSLLSVGYDTTKDNLDYYILKNQWTTEWGNQGYVWMSRNKNNQCGIATMASYPLV</sequence>
<evidence type="ECO:0000256" key="2">
    <source>
        <dbReference type="ARBA" id="ARBA00022670"/>
    </source>
</evidence>
<dbReference type="Pfam" id="PF00112">
    <property type="entry name" value="Peptidase_C1"/>
    <property type="match status" value="1"/>
</dbReference>
<dbReference type="SUPFAM" id="SSF54001">
    <property type="entry name" value="Cysteine proteinases"/>
    <property type="match status" value="1"/>
</dbReference>
<evidence type="ECO:0000256" key="5">
    <source>
        <dbReference type="ARBA" id="ARBA00023145"/>
    </source>
</evidence>
<keyword evidence="3" id="KW-0378">Hydrolase</keyword>
<dbReference type="PANTHER" id="PTHR12411">
    <property type="entry name" value="CYSTEINE PROTEASE FAMILY C1-RELATED"/>
    <property type="match status" value="1"/>
</dbReference>
<dbReference type="SMART" id="SM00255">
    <property type="entry name" value="TIR"/>
    <property type="match status" value="1"/>
</dbReference>
<comment type="caution">
    <text evidence="8">The sequence shown here is derived from an EMBL/GenBank/DDBJ whole genome shotgun (WGS) entry which is preliminary data.</text>
</comment>
<dbReference type="InterPro" id="IPR013201">
    <property type="entry name" value="Prot_inhib_I29"/>
</dbReference>
<dbReference type="GO" id="GO:0007165">
    <property type="term" value="P:signal transduction"/>
    <property type="evidence" value="ECO:0007669"/>
    <property type="project" value="InterPro"/>
</dbReference>
<dbReference type="InterPro" id="IPR038765">
    <property type="entry name" value="Papain-like_cys_pep_sf"/>
</dbReference>
<dbReference type="SUPFAM" id="SSF52200">
    <property type="entry name" value="Toll/Interleukin receptor TIR domain"/>
    <property type="match status" value="1"/>
</dbReference>
<evidence type="ECO:0000256" key="6">
    <source>
        <dbReference type="ARBA" id="ARBA00023157"/>
    </source>
</evidence>
<comment type="similarity">
    <text evidence="1">Belongs to the peptidase C1 family.</text>
</comment>
<dbReference type="SMART" id="SM00645">
    <property type="entry name" value="Pept_C1"/>
    <property type="match status" value="1"/>
</dbReference>
<dbReference type="Gene3D" id="3.40.50.10140">
    <property type="entry name" value="Toll/interleukin-1 receptor homology (TIR) domain"/>
    <property type="match status" value="1"/>
</dbReference>
<evidence type="ECO:0000313" key="9">
    <source>
        <dbReference type="Proteomes" id="UP000663864"/>
    </source>
</evidence>
<dbReference type="PROSITE" id="PS50104">
    <property type="entry name" value="TIR"/>
    <property type="match status" value="1"/>
</dbReference>
<organism evidence="8 9">
    <name type="scientific">Rotaria sordida</name>
    <dbReference type="NCBI Taxonomy" id="392033"/>
    <lineage>
        <taxon>Eukaryota</taxon>
        <taxon>Metazoa</taxon>
        <taxon>Spiralia</taxon>
        <taxon>Gnathifera</taxon>
        <taxon>Rotifera</taxon>
        <taxon>Eurotatoria</taxon>
        <taxon>Bdelloidea</taxon>
        <taxon>Philodinida</taxon>
        <taxon>Philodinidae</taxon>
        <taxon>Rotaria</taxon>
    </lineage>
</organism>
<dbReference type="GO" id="GO:0008234">
    <property type="term" value="F:cysteine-type peptidase activity"/>
    <property type="evidence" value="ECO:0007669"/>
    <property type="project" value="UniProtKB-KW"/>
</dbReference>
<evidence type="ECO:0000313" key="8">
    <source>
        <dbReference type="EMBL" id="CAF1255145.1"/>
    </source>
</evidence>
<evidence type="ECO:0000256" key="3">
    <source>
        <dbReference type="ARBA" id="ARBA00022801"/>
    </source>
</evidence>
<dbReference type="InterPro" id="IPR000169">
    <property type="entry name" value="Pept_cys_AS"/>
</dbReference>
<evidence type="ECO:0000256" key="1">
    <source>
        <dbReference type="ARBA" id="ARBA00008455"/>
    </source>
</evidence>
<dbReference type="InterPro" id="IPR035897">
    <property type="entry name" value="Toll_tir_struct_dom_sf"/>
</dbReference>
<dbReference type="FunFam" id="3.90.70.10:FF:000006">
    <property type="entry name" value="Cathepsin S"/>
    <property type="match status" value="1"/>
</dbReference>
<dbReference type="SMART" id="SM00848">
    <property type="entry name" value="Inhibitor_I29"/>
    <property type="match status" value="1"/>
</dbReference>
<dbReference type="CDD" id="cd02248">
    <property type="entry name" value="Peptidase_C1A"/>
    <property type="match status" value="1"/>
</dbReference>
<dbReference type="Pfam" id="PF08246">
    <property type="entry name" value="Inhibitor_I29"/>
    <property type="match status" value="1"/>
</dbReference>
<name>A0A815ABI5_9BILA</name>
<keyword evidence="2" id="KW-0645">Protease</keyword>
<keyword evidence="5" id="KW-0865">Zymogen</keyword>
<dbReference type="PROSITE" id="PS00139">
    <property type="entry name" value="THIOL_PROTEASE_CYS"/>
    <property type="match status" value="1"/>
</dbReference>